<feature type="signal peptide" evidence="2">
    <location>
        <begin position="1"/>
        <end position="29"/>
    </location>
</feature>
<evidence type="ECO:0000256" key="2">
    <source>
        <dbReference type="SAM" id="SignalP"/>
    </source>
</evidence>
<evidence type="ECO:0000259" key="3">
    <source>
        <dbReference type="SMART" id="SM00458"/>
    </source>
</evidence>
<keyword evidence="1 2" id="KW-0732">Signal</keyword>
<sequence>MPTFRIAHFLTAFAVSLPLLLSHGSPAVARPVTVVQQDPEAHTYATRARQTGHRIEIPEQRTPSAEVYVNPDGSHTLVQHASPQRTAAGTALDLTLRAGADGRVRPVASDSGLVLSGGGPGADLVSLGGRLHLGWPGTLPEPALRDDTATYPEVLPGVDLTIRARPSGFAKALIVKTRAAASNPALRELRFTVRGTGLSFSHKPDGTTLATDTRGRLVYTSGQPLMWDSATEPATVGISSSLDRGVLTIRPDQVLLQAASTRYPVTIDPSWDDRADDLWTHIDALHPTTDYWNYDRDQGAKVGQAWGPDQDTYRSLFNLSTSKIAGARVTKAKFTISLDHSPDGNPYPVDLYQTTPISRAAPVRWDNTGWLGFLGQASGHAKDSEPDMTMGWETPALKALFQGIADRHESSVSLGLRAPDETNEYQWKRFHGETATIVVDYNNAPRMPLKVNFDYPEPCGTAAAPTAVNTPRPAFSAVAGDPDGDAVTSRLEIHRASDESTVYSQDSGITGNGAAFTWSPVPAGVLAENTAYYYTARSDDGVPDDGIDYGPASPHCYFTVDSVAPGAATVTSTDFPKGLPGMPAREVGIMKLAPAAGDTDVASYLYGFSADRVLLTVKARPDGTADLPVSVATSARLWVRAVDRAGNPGPLPQQAYVLLAKANPATAPVRGDVNGDGAADVVMVLDQGNGRTGVWNVDSRNGSFTTGTMSWDSQNNGGFALSRSRPVRGDFTKDGRTDVAFFRDEPGRRVALYTLPSDGNRYDPPSTPVWKAPQPDWTISTAHVSAGDVTGDGADDIVVQLNTGNGTWRVLVYPGGELSAPIQWLQTTTSGGDWSATQPVVADVDGDAKDDLVVFRKVSLCRTVVDVYRSTGTGFAAPATAYDGDYCLDKGHLDVGDVDSDGKDDVVSVYDNGAGTTLKVFRSTGTTYTAADWWTGDTVDPLRTALQVGDFDKDGKADAALIGSLDGGGREVSQLRSTGTSFTPPVTDWQETAVGAGNGPKFDLEPRTYELVSRNSGKCMEVAGASQTDPAPIQQWDCFNGLHQRFRVVPVAGTDQYELQMVHVDGAAYDGTPRCVDVGNESTDDDTPVVQWKCTDHANQQVLLDYVEGSSYDTVFRLRFAHSDKCAAVQNADTANGAKVIQRTCAAVPEQQWILRAALNTTQLDGRYKIHALRDPSKDYVLDIKDCTPASGVRTWDWIPTSPCQRWQVKPLGDDVYQIIDPSSGTALQTDSCSRGLGTHLVVAPVDSSECQRWRIEPAVGGSWSIQQADTGYMVDVPGCAMSKVAFLETWTYWNGSCQRWELTKM</sequence>
<feature type="chain" id="PRO_5046177930" description="Ricin B lectin domain-containing protein" evidence="2">
    <location>
        <begin position="30"/>
        <end position="1306"/>
    </location>
</feature>
<dbReference type="SMART" id="SM00458">
    <property type="entry name" value="RICIN"/>
    <property type="match status" value="2"/>
</dbReference>
<comment type="caution">
    <text evidence="4">The sequence shown here is derived from an EMBL/GenBank/DDBJ whole genome shotgun (WGS) entry which is preliminary data.</text>
</comment>
<dbReference type="InterPro" id="IPR035992">
    <property type="entry name" value="Ricin_B-like_lectins"/>
</dbReference>
<dbReference type="PANTHER" id="PTHR46580">
    <property type="entry name" value="SENSOR KINASE-RELATED"/>
    <property type="match status" value="1"/>
</dbReference>
<dbReference type="Proteomes" id="UP001500190">
    <property type="component" value="Unassembled WGS sequence"/>
</dbReference>
<dbReference type="CDD" id="cd00161">
    <property type="entry name" value="beta-trefoil_Ricin-like"/>
    <property type="match status" value="3"/>
</dbReference>
<dbReference type="PANTHER" id="PTHR46580:SF2">
    <property type="entry name" value="MAM DOMAIN-CONTAINING PROTEIN"/>
    <property type="match status" value="1"/>
</dbReference>
<protein>
    <recommendedName>
        <fullName evidence="3">Ricin B lectin domain-containing protein</fullName>
    </recommendedName>
</protein>
<reference evidence="4 5" key="1">
    <citation type="journal article" date="2019" name="Int. J. Syst. Evol. Microbiol.">
        <title>The Global Catalogue of Microorganisms (GCM) 10K type strain sequencing project: providing services to taxonomists for standard genome sequencing and annotation.</title>
        <authorList>
            <consortium name="The Broad Institute Genomics Platform"/>
            <consortium name="The Broad Institute Genome Sequencing Center for Infectious Disease"/>
            <person name="Wu L."/>
            <person name="Ma J."/>
        </authorList>
    </citation>
    <scope>NUCLEOTIDE SEQUENCE [LARGE SCALE GENOMIC DNA]</scope>
    <source>
        <strain evidence="4 5">JCM 14304</strain>
    </source>
</reference>
<dbReference type="Pfam" id="PF00652">
    <property type="entry name" value="Ricin_B_lectin"/>
    <property type="match status" value="1"/>
</dbReference>
<evidence type="ECO:0000313" key="4">
    <source>
        <dbReference type="EMBL" id="GAA1591903.1"/>
    </source>
</evidence>
<evidence type="ECO:0000256" key="1">
    <source>
        <dbReference type="ARBA" id="ARBA00022729"/>
    </source>
</evidence>
<dbReference type="Gene3D" id="2.40.128.340">
    <property type="match status" value="1"/>
</dbReference>
<dbReference type="SUPFAM" id="SSF50370">
    <property type="entry name" value="Ricin B-like lectins"/>
    <property type="match status" value="2"/>
</dbReference>
<gene>
    <name evidence="4" type="ORF">GCM10009742_43360</name>
</gene>
<dbReference type="Gene3D" id="2.130.10.130">
    <property type="entry name" value="Integrin alpha, N-terminal"/>
    <property type="match status" value="1"/>
</dbReference>
<evidence type="ECO:0000313" key="5">
    <source>
        <dbReference type="Proteomes" id="UP001500190"/>
    </source>
</evidence>
<dbReference type="RefSeq" id="WP_344194071.1">
    <property type="nucleotide sequence ID" value="NZ_BAAAND010000007.1"/>
</dbReference>
<accession>A0ABN2E382</accession>
<organism evidence="4 5">
    <name type="scientific">Kribbella karoonensis</name>
    <dbReference type="NCBI Taxonomy" id="324851"/>
    <lineage>
        <taxon>Bacteria</taxon>
        <taxon>Bacillati</taxon>
        <taxon>Actinomycetota</taxon>
        <taxon>Actinomycetes</taxon>
        <taxon>Propionibacteriales</taxon>
        <taxon>Kribbellaceae</taxon>
        <taxon>Kribbella</taxon>
    </lineage>
</organism>
<proteinExistence type="predicted"/>
<dbReference type="PROSITE" id="PS50231">
    <property type="entry name" value="RICIN_B_LECTIN"/>
    <property type="match status" value="2"/>
</dbReference>
<dbReference type="InterPro" id="IPR000772">
    <property type="entry name" value="Ricin_B_lectin"/>
</dbReference>
<dbReference type="SUPFAM" id="SSF69318">
    <property type="entry name" value="Integrin alpha N-terminal domain"/>
    <property type="match status" value="1"/>
</dbReference>
<name>A0ABN2E382_9ACTN</name>
<dbReference type="EMBL" id="BAAAND010000007">
    <property type="protein sequence ID" value="GAA1591903.1"/>
    <property type="molecule type" value="Genomic_DNA"/>
</dbReference>
<dbReference type="InterPro" id="IPR028994">
    <property type="entry name" value="Integrin_alpha_N"/>
</dbReference>
<dbReference type="Pfam" id="PF13517">
    <property type="entry name" value="FG-GAP_3"/>
    <property type="match status" value="2"/>
</dbReference>
<dbReference type="Pfam" id="PF14200">
    <property type="entry name" value="RicinB_lectin_2"/>
    <property type="match status" value="1"/>
</dbReference>
<feature type="domain" description="Ricin B lectin" evidence="3">
    <location>
        <begin position="1007"/>
        <end position="1156"/>
    </location>
</feature>
<keyword evidence="5" id="KW-1185">Reference proteome</keyword>
<dbReference type="InterPro" id="IPR013517">
    <property type="entry name" value="FG-GAP"/>
</dbReference>
<feature type="domain" description="Ricin B lectin" evidence="3">
    <location>
        <begin position="1167"/>
        <end position="1304"/>
    </location>
</feature>
<dbReference type="Gene3D" id="2.80.10.50">
    <property type="match status" value="2"/>
</dbReference>